<comment type="caution">
    <text evidence="1">The sequence shown here is derived from an EMBL/GenBank/DDBJ whole genome shotgun (WGS) entry which is preliminary data.</text>
</comment>
<reference evidence="1 2" key="1">
    <citation type="journal article" date="2022" name="Nat. Plants">
        <title>Genomes of leafy and leafless Platanthera orchids illuminate the evolution of mycoheterotrophy.</title>
        <authorList>
            <person name="Li M.H."/>
            <person name="Liu K.W."/>
            <person name="Li Z."/>
            <person name="Lu H.C."/>
            <person name="Ye Q.L."/>
            <person name="Zhang D."/>
            <person name="Wang J.Y."/>
            <person name="Li Y.F."/>
            <person name="Zhong Z.M."/>
            <person name="Liu X."/>
            <person name="Yu X."/>
            <person name="Liu D.K."/>
            <person name="Tu X.D."/>
            <person name="Liu B."/>
            <person name="Hao Y."/>
            <person name="Liao X.Y."/>
            <person name="Jiang Y.T."/>
            <person name="Sun W.H."/>
            <person name="Chen J."/>
            <person name="Chen Y.Q."/>
            <person name="Ai Y."/>
            <person name="Zhai J.W."/>
            <person name="Wu S.S."/>
            <person name="Zhou Z."/>
            <person name="Hsiao Y.Y."/>
            <person name="Wu W.L."/>
            <person name="Chen Y.Y."/>
            <person name="Lin Y.F."/>
            <person name="Hsu J.L."/>
            <person name="Li C.Y."/>
            <person name="Wang Z.W."/>
            <person name="Zhao X."/>
            <person name="Zhong W.Y."/>
            <person name="Ma X.K."/>
            <person name="Ma L."/>
            <person name="Huang J."/>
            <person name="Chen G.Z."/>
            <person name="Huang M.Z."/>
            <person name="Huang L."/>
            <person name="Peng D.H."/>
            <person name="Luo Y.B."/>
            <person name="Zou S.Q."/>
            <person name="Chen S.P."/>
            <person name="Lan S."/>
            <person name="Tsai W.C."/>
            <person name="Van de Peer Y."/>
            <person name="Liu Z.J."/>
        </authorList>
    </citation>
    <scope>NUCLEOTIDE SEQUENCE [LARGE SCALE GENOMIC DNA]</scope>
    <source>
        <strain evidence="1">Lor288</strain>
    </source>
</reference>
<organism evidence="1 2">
    <name type="scientific">Platanthera guangdongensis</name>
    <dbReference type="NCBI Taxonomy" id="2320717"/>
    <lineage>
        <taxon>Eukaryota</taxon>
        <taxon>Viridiplantae</taxon>
        <taxon>Streptophyta</taxon>
        <taxon>Embryophyta</taxon>
        <taxon>Tracheophyta</taxon>
        <taxon>Spermatophyta</taxon>
        <taxon>Magnoliopsida</taxon>
        <taxon>Liliopsida</taxon>
        <taxon>Asparagales</taxon>
        <taxon>Orchidaceae</taxon>
        <taxon>Orchidoideae</taxon>
        <taxon>Orchideae</taxon>
        <taxon>Orchidinae</taxon>
        <taxon>Platanthera</taxon>
    </lineage>
</organism>
<dbReference type="EMBL" id="JBBWWR010000004">
    <property type="protein sequence ID" value="KAK8967980.1"/>
    <property type="molecule type" value="Genomic_DNA"/>
</dbReference>
<accession>A0ABR2MUW3</accession>
<name>A0ABR2MUW3_9ASPA</name>
<sequence length="54" mass="6054">MCEIFLSTYPARRCATSSINTVSFSRSGSEQARVYNLGLARDPQGPNSRGWREE</sequence>
<protein>
    <submittedName>
        <fullName evidence="1">Uncharacterized protein</fullName>
    </submittedName>
</protein>
<dbReference type="Proteomes" id="UP001412067">
    <property type="component" value="Unassembled WGS sequence"/>
</dbReference>
<keyword evidence="2" id="KW-1185">Reference proteome</keyword>
<gene>
    <name evidence="1" type="ORF">KSP40_PGU021485</name>
</gene>
<evidence type="ECO:0000313" key="1">
    <source>
        <dbReference type="EMBL" id="KAK8967980.1"/>
    </source>
</evidence>
<proteinExistence type="predicted"/>
<evidence type="ECO:0000313" key="2">
    <source>
        <dbReference type="Proteomes" id="UP001412067"/>
    </source>
</evidence>